<dbReference type="STRING" id="1076256.A0A2H3C6X3"/>
<organism evidence="1 2">
    <name type="scientific">Armillaria solidipes</name>
    <dbReference type="NCBI Taxonomy" id="1076256"/>
    <lineage>
        <taxon>Eukaryota</taxon>
        <taxon>Fungi</taxon>
        <taxon>Dikarya</taxon>
        <taxon>Basidiomycota</taxon>
        <taxon>Agaricomycotina</taxon>
        <taxon>Agaricomycetes</taxon>
        <taxon>Agaricomycetidae</taxon>
        <taxon>Agaricales</taxon>
        <taxon>Marasmiineae</taxon>
        <taxon>Physalacriaceae</taxon>
        <taxon>Armillaria</taxon>
    </lineage>
</organism>
<sequence>PLVDCNGDIFAVLAGRPQDDGYAEDADRAWAFIREQTDAEHWTARERRPHHRGTYIAMHIGISYGKGQQQPGRLGLETHGLLAERLLNYGPVQRIAAFGSSAFQLWSPRLYAYYKDHLDALYTQMPHLRQNFICSIFPCATFNIGDRVRMYKHRDSLNCPFGWCIITALGRFNPNRGGHIILWETKMVVEFPHASTILIPSATITHSNVPVADGDLCTSFTQFCSGNLFRYVDNGY</sequence>
<feature type="non-terminal residue" evidence="1">
    <location>
        <position position="236"/>
    </location>
</feature>
<proteinExistence type="predicted"/>
<dbReference type="AlphaFoldDB" id="A0A2H3C6X3"/>
<name>A0A2H3C6X3_9AGAR</name>
<dbReference type="Proteomes" id="UP000218334">
    <property type="component" value="Unassembled WGS sequence"/>
</dbReference>
<feature type="non-terminal residue" evidence="1">
    <location>
        <position position="1"/>
    </location>
</feature>
<keyword evidence="2" id="KW-1185">Reference proteome</keyword>
<protein>
    <recommendedName>
        <fullName evidence="3">Prolyl 4-hydroxylase alpha subunit Fe(2+) 2OG dioxygenase domain-containing protein</fullName>
    </recommendedName>
</protein>
<evidence type="ECO:0008006" key="3">
    <source>
        <dbReference type="Google" id="ProtNLM"/>
    </source>
</evidence>
<dbReference type="Gene3D" id="3.60.130.30">
    <property type="match status" value="1"/>
</dbReference>
<evidence type="ECO:0000313" key="2">
    <source>
        <dbReference type="Proteomes" id="UP000218334"/>
    </source>
</evidence>
<reference evidence="2" key="1">
    <citation type="journal article" date="2017" name="Nat. Ecol. Evol.">
        <title>Genome expansion and lineage-specific genetic innovations in the forest pathogenic fungi Armillaria.</title>
        <authorList>
            <person name="Sipos G."/>
            <person name="Prasanna A.N."/>
            <person name="Walter M.C."/>
            <person name="O'Connor E."/>
            <person name="Balint B."/>
            <person name="Krizsan K."/>
            <person name="Kiss B."/>
            <person name="Hess J."/>
            <person name="Varga T."/>
            <person name="Slot J."/>
            <person name="Riley R."/>
            <person name="Boka B."/>
            <person name="Rigling D."/>
            <person name="Barry K."/>
            <person name="Lee J."/>
            <person name="Mihaltcheva S."/>
            <person name="LaButti K."/>
            <person name="Lipzen A."/>
            <person name="Waldron R."/>
            <person name="Moloney N.M."/>
            <person name="Sperisen C."/>
            <person name="Kredics L."/>
            <person name="Vagvoelgyi C."/>
            <person name="Patrignani A."/>
            <person name="Fitzpatrick D."/>
            <person name="Nagy I."/>
            <person name="Doyle S."/>
            <person name="Anderson J.B."/>
            <person name="Grigoriev I.V."/>
            <person name="Gueldener U."/>
            <person name="Muensterkoetter M."/>
            <person name="Nagy L.G."/>
        </authorList>
    </citation>
    <scope>NUCLEOTIDE SEQUENCE [LARGE SCALE GENOMIC DNA]</scope>
    <source>
        <strain evidence="2">28-4</strain>
    </source>
</reference>
<dbReference type="EMBL" id="KZ293425">
    <property type="protein sequence ID" value="PBK71036.1"/>
    <property type="molecule type" value="Genomic_DNA"/>
</dbReference>
<gene>
    <name evidence="1" type="ORF">ARMSODRAFT_862071</name>
</gene>
<accession>A0A2H3C6X3</accession>
<evidence type="ECO:0000313" key="1">
    <source>
        <dbReference type="EMBL" id="PBK71036.1"/>
    </source>
</evidence>